<comment type="caution">
    <text evidence="10">The sequence shown here is derived from an EMBL/GenBank/DDBJ whole genome shotgun (WGS) entry which is preliminary data.</text>
</comment>
<feature type="transmembrane region" description="Helical" evidence="8">
    <location>
        <begin position="104"/>
        <end position="130"/>
    </location>
</feature>
<comment type="similarity">
    <text evidence="2">Belongs to the binding-protein-dependent transport system permease family. CysTW subfamily.</text>
</comment>
<dbReference type="OrthoDB" id="7056428at2"/>
<evidence type="ECO:0000256" key="8">
    <source>
        <dbReference type="RuleBase" id="RU363032"/>
    </source>
</evidence>
<dbReference type="Proteomes" id="UP000030826">
    <property type="component" value="Unassembled WGS sequence"/>
</dbReference>
<dbReference type="EMBL" id="JRFJ01000004">
    <property type="protein sequence ID" value="KHJ53762.1"/>
    <property type="molecule type" value="Genomic_DNA"/>
</dbReference>
<dbReference type="PROSITE" id="PS50928">
    <property type="entry name" value="ABC_TM1"/>
    <property type="match status" value="1"/>
</dbReference>
<proteinExistence type="inferred from homology"/>
<keyword evidence="5 8" id="KW-0812">Transmembrane</keyword>
<dbReference type="InterPro" id="IPR000515">
    <property type="entry name" value="MetI-like"/>
</dbReference>
<evidence type="ECO:0000256" key="1">
    <source>
        <dbReference type="ARBA" id="ARBA00004651"/>
    </source>
</evidence>
<evidence type="ECO:0000259" key="9">
    <source>
        <dbReference type="PROSITE" id="PS50928"/>
    </source>
</evidence>
<evidence type="ECO:0000256" key="3">
    <source>
        <dbReference type="ARBA" id="ARBA00022448"/>
    </source>
</evidence>
<gene>
    <name evidence="10" type="ORF">LA66_14220</name>
</gene>
<dbReference type="Pfam" id="PF00528">
    <property type="entry name" value="BPD_transp_1"/>
    <property type="match status" value="1"/>
</dbReference>
<dbReference type="GO" id="GO:0005886">
    <property type="term" value="C:plasma membrane"/>
    <property type="evidence" value="ECO:0007669"/>
    <property type="project" value="UniProtKB-SubCell"/>
</dbReference>
<feature type="domain" description="ABC transmembrane type-1" evidence="9">
    <location>
        <begin position="70"/>
        <end position="276"/>
    </location>
</feature>
<keyword evidence="6 8" id="KW-1133">Transmembrane helix</keyword>
<feature type="transmembrane region" description="Helical" evidence="8">
    <location>
        <begin position="257"/>
        <end position="279"/>
    </location>
</feature>
<feature type="transmembrane region" description="Helical" evidence="8">
    <location>
        <begin position="21"/>
        <end position="41"/>
    </location>
</feature>
<protein>
    <submittedName>
        <fullName evidence="10">ABC transporter permease</fullName>
    </submittedName>
</protein>
<dbReference type="SUPFAM" id="SSF161098">
    <property type="entry name" value="MetI-like"/>
    <property type="match status" value="1"/>
</dbReference>
<organism evidence="10 11">
    <name type="scientific">Aureimonas altamirensis</name>
    <dbReference type="NCBI Taxonomy" id="370622"/>
    <lineage>
        <taxon>Bacteria</taxon>
        <taxon>Pseudomonadati</taxon>
        <taxon>Pseudomonadota</taxon>
        <taxon>Alphaproteobacteria</taxon>
        <taxon>Hyphomicrobiales</taxon>
        <taxon>Aurantimonadaceae</taxon>
        <taxon>Aureimonas</taxon>
    </lineage>
</organism>
<dbReference type="AlphaFoldDB" id="A0A0B1Q4B1"/>
<keyword evidence="3 8" id="KW-0813">Transport</keyword>
<dbReference type="CDD" id="cd06261">
    <property type="entry name" value="TM_PBP2"/>
    <property type="match status" value="1"/>
</dbReference>
<keyword evidence="4" id="KW-1003">Cell membrane</keyword>
<accession>A0A0B1Q4B1</accession>
<evidence type="ECO:0000256" key="6">
    <source>
        <dbReference type="ARBA" id="ARBA00022989"/>
    </source>
</evidence>
<dbReference type="PANTHER" id="PTHR42929:SF1">
    <property type="entry name" value="INNER MEMBRANE ABC TRANSPORTER PERMEASE PROTEIN YDCU-RELATED"/>
    <property type="match status" value="1"/>
</dbReference>
<comment type="subcellular location">
    <subcellularLocation>
        <location evidence="1 8">Cell membrane</location>
        <topology evidence="1 8">Multi-pass membrane protein</topology>
    </subcellularLocation>
</comment>
<dbReference type="GO" id="GO:0055085">
    <property type="term" value="P:transmembrane transport"/>
    <property type="evidence" value="ECO:0007669"/>
    <property type="project" value="InterPro"/>
</dbReference>
<keyword evidence="7 8" id="KW-0472">Membrane</keyword>
<sequence length="287" mass="30955">MRAGAAGSGPLRDNLPLIFPAAMLIAFFIVPFATMISVSLFERAQGGFYEPSLTLEHYQRFFTLFFGRILAFSLGLSALVAALSIAIGVPFTRALTRLPRRRQVPWLVALLAVLSLSEVIIGFAWSTLLSRTAGISNLFVFLGLADTPTAYSPGFVAVLLGMTYQAFPYAVLVLYPAFSRLDPSLAESAQTMGATPVRAFLTVVLPALRPAIVATFILIFVFALGSYLLPQLLGRPQHWTLSVFITDQAIYQSNMPFAAAMAVFLVITSIALVSLTAAIGRGRGVAR</sequence>
<evidence type="ECO:0000256" key="7">
    <source>
        <dbReference type="ARBA" id="ARBA00023136"/>
    </source>
</evidence>
<evidence type="ECO:0000256" key="2">
    <source>
        <dbReference type="ARBA" id="ARBA00007069"/>
    </source>
</evidence>
<dbReference type="InterPro" id="IPR035906">
    <property type="entry name" value="MetI-like_sf"/>
</dbReference>
<feature type="transmembrane region" description="Helical" evidence="8">
    <location>
        <begin position="150"/>
        <end position="178"/>
    </location>
</feature>
<dbReference type="RefSeq" id="WP_039194595.1">
    <property type="nucleotide sequence ID" value="NZ_JAQRFV010000009.1"/>
</dbReference>
<dbReference type="PANTHER" id="PTHR42929">
    <property type="entry name" value="INNER MEMBRANE ABC TRANSPORTER PERMEASE PROTEIN YDCU-RELATED-RELATED"/>
    <property type="match status" value="1"/>
</dbReference>
<name>A0A0B1Q4B1_9HYPH</name>
<dbReference type="Gene3D" id="1.10.3720.10">
    <property type="entry name" value="MetI-like"/>
    <property type="match status" value="1"/>
</dbReference>
<reference evidence="10 11" key="1">
    <citation type="submission" date="2014-09" db="EMBL/GenBank/DDBJ databases">
        <title>Isolation and characterization of Aurantimonas altamirensis ON-56566 from clinical sample following a dog bite.</title>
        <authorList>
            <person name="Eshaghi A."/>
            <person name="Li A."/>
            <person name="Shahinas D."/>
            <person name="Bahn P."/>
            <person name="Kus J.V."/>
            <person name="Patel S.N."/>
        </authorList>
    </citation>
    <scope>NUCLEOTIDE SEQUENCE [LARGE SCALE GENOMIC DNA]</scope>
    <source>
        <strain evidence="10 11">ON-56566</strain>
    </source>
</reference>
<feature type="transmembrane region" description="Helical" evidence="8">
    <location>
        <begin position="199"/>
        <end position="229"/>
    </location>
</feature>
<dbReference type="STRING" id="370622.LA66_14220"/>
<feature type="transmembrane region" description="Helical" evidence="8">
    <location>
        <begin position="61"/>
        <end position="92"/>
    </location>
</feature>
<evidence type="ECO:0000256" key="5">
    <source>
        <dbReference type="ARBA" id="ARBA00022692"/>
    </source>
</evidence>
<evidence type="ECO:0000313" key="10">
    <source>
        <dbReference type="EMBL" id="KHJ53762.1"/>
    </source>
</evidence>
<evidence type="ECO:0000256" key="4">
    <source>
        <dbReference type="ARBA" id="ARBA00022475"/>
    </source>
</evidence>
<evidence type="ECO:0000313" key="11">
    <source>
        <dbReference type="Proteomes" id="UP000030826"/>
    </source>
</evidence>